<proteinExistence type="inferred from homology"/>
<dbReference type="PANTHER" id="PTHR34142:SF1">
    <property type="entry name" value="GLYCOSIDE HYDROLASE FAMILY 5 DOMAIN-CONTAINING PROTEIN"/>
    <property type="match status" value="1"/>
</dbReference>
<dbReference type="PROSITE" id="PS00659">
    <property type="entry name" value="GLYCOSYL_HYDROL_F5"/>
    <property type="match status" value="1"/>
</dbReference>
<dbReference type="Pfam" id="PF00150">
    <property type="entry name" value="Cellulase"/>
    <property type="match status" value="1"/>
</dbReference>
<reference evidence="7 8" key="1">
    <citation type="submission" date="2024-09" db="EMBL/GenBank/DDBJ databases">
        <authorList>
            <person name="Sun Q."/>
            <person name="Mori K."/>
        </authorList>
    </citation>
    <scope>NUCLEOTIDE SEQUENCE [LARGE SCALE GENOMIC DNA]</scope>
    <source>
        <strain evidence="7 8">JCM 3307</strain>
    </source>
</reference>
<dbReference type="EC" id="3.2.1.4" evidence="2"/>
<dbReference type="InterPro" id="IPR001547">
    <property type="entry name" value="Glyco_hydro_5"/>
</dbReference>
<evidence type="ECO:0000256" key="3">
    <source>
        <dbReference type="ARBA" id="ARBA00022801"/>
    </source>
</evidence>
<comment type="similarity">
    <text evidence="5">Belongs to the glycosyl hydrolase 5 (cellulase A) family.</text>
</comment>
<evidence type="ECO:0000313" key="8">
    <source>
        <dbReference type="Proteomes" id="UP001589608"/>
    </source>
</evidence>
<sequence>MVRLLVVRSAFPALLLALLGAAYLTPAMFPASGRSPEGIHVAGGRLVESGGEPLVLRGVNHGYAFGPGPASVFDDIRATGANAVRVALSSGHEWPATRPAAVAGIVQRCKDARLICVLDVHDTMGYGAQPGAASIAEAADYWLTLRDVLRRQEPYVVLNLANEPSGHAVSIDWVGETAAAIARLRAAGFGHAIMVDAPNWGNDAFRVMYDHAATVFASDPIRNVVFDVHMYGPFDTADKVSGYLGHFVAQRLPIVVGEFSSLHEYGDPDEDAIMAYCQEYGLGYLGWAWSGNSPQYHYLDVVSDFHPQRLTAWGHRLVDGPDGLRATARPAAVYGRLWLAAAR</sequence>
<evidence type="ECO:0000313" key="7">
    <source>
        <dbReference type="EMBL" id="MFB9441810.1"/>
    </source>
</evidence>
<keyword evidence="8" id="KW-1185">Reference proteome</keyword>
<dbReference type="Proteomes" id="UP001589608">
    <property type="component" value="Unassembled WGS sequence"/>
</dbReference>
<evidence type="ECO:0000256" key="1">
    <source>
        <dbReference type="ARBA" id="ARBA00000966"/>
    </source>
</evidence>
<evidence type="ECO:0000256" key="2">
    <source>
        <dbReference type="ARBA" id="ARBA00012601"/>
    </source>
</evidence>
<feature type="domain" description="Glycoside hydrolase family 5" evidence="6">
    <location>
        <begin position="48"/>
        <end position="293"/>
    </location>
</feature>
<dbReference type="Gene3D" id="3.20.20.80">
    <property type="entry name" value="Glycosidases"/>
    <property type="match status" value="1"/>
</dbReference>
<protein>
    <recommendedName>
        <fullName evidence="2">cellulase</fullName>
        <ecNumber evidence="2">3.2.1.4</ecNumber>
    </recommendedName>
</protein>
<organism evidence="7 8">
    <name type="scientific">Dactylosporangium vinaceum</name>
    <dbReference type="NCBI Taxonomy" id="53362"/>
    <lineage>
        <taxon>Bacteria</taxon>
        <taxon>Bacillati</taxon>
        <taxon>Actinomycetota</taxon>
        <taxon>Actinomycetes</taxon>
        <taxon>Micromonosporales</taxon>
        <taxon>Micromonosporaceae</taxon>
        <taxon>Dactylosporangium</taxon>
    </lineage>
</organism>
<comment type="caution">
    <text evidence="7">The sequence shown here is derived from an EMBL/GenBank/DDBJ whole genome shotgun (WGS) entry which is preliminary data.</text>
</comment>
<evidence type="ECO:0000259" key="6">
    <source>
        <dbReference type="Pfam" id="PF00150"/>
    </source>
</evidence>
<dbReference type="RefSeq" id="WP_223097528.1">
    <property type="nucleotide sequence ID" value="NZ_CP061913.1"/>
</dbReference>
<dbReference type="EMBL" id="JBHMCA010000007">
    <property type="protein sequence ID" value="MFB9441810.1"/>
    <property type="molecule type" value="Genomic_DNA"/>
</dbReference>
<keyword evidence="4 5" id="KW-0326">Glycosidase</keyword>
<name>A0ABV5LZ44_9ACTN</name>
<keyword evidence="3 5" id="KW-0378">Hydrolase</keyword>
<dbReference type="PANTHER" id="PTHR34142">
    <property type="entry name" value="ENDO-BETA-1,4-GLUCANASE A"/>
    <property type="match status" value="1"/>
</dbReference>
<dbReference type="InterPro" id="IPR018087">
    <property type="entry name" value="Glyco_hydro_5_CS"/>
</dbReference>
<gene>
    <name evidence="7" type="ORF">ACFFTR_01755</name>
</gene>
<dbReference type="InterPro" id="IPR017853">
    <property type="entry name" value="GH"/>
</dbReference>
<evidence type="ECO:0000256" key="5">
    <source>
        <dbReference type="RuleBase" id="RU361153"/>
    </source>
</evidence>
<dbReference type="SUPFAM" id="SSF51445">
    <property type="entry name" value="(Trans)glycosidases"/>
    <property type="match status" value="1"/>
</dbReference>
<evidence type="ECO:0000256" key="4">
    <source>
        <dbReference type="ARBA" id="ARBA00023295"/>
    </source>
</evidence>
<comment type="catalytic activity">
    <reaction evidence="1">
        <text>Endohydrolysis of (1-&gt;4)-beta-D-glucosidic linkages in cellulose, lichenin and cereal beta-D-glucans.</text>
        <dbReference type="EC" id="3.2.1.4"/>
    </reaction>
</comment>
<accession>A0ABV5LZ44</accession>